<keyword evidence="3" id="KW-0732">Signal</keyword>
<gene>
    <name evidence="5" type="ORF">RM446_19720</name>
</gene>
<dbReference type="SUPFAM" id="SSF53474">
    <property type="entry name" value="alpha/beta-Hydrolases"/>
    <property type="match status" value="1"/>
</dbReference>
<dbReference type="PANTHER" id="PTHR22946:SF9">
    <property type="entry name" value="POLYKETIDE TRANSFERASE AF380"/>
    <property type="match status" value="1"/>
</dbReference>
<dbReference type="Gene3D" id="3.40.50.1820">
    <property type="entry name" value="alpha/beta hydrolase"/>
    <property type="match status" value="1"/>
</dbReference>
<dbReference type="SUPFAM" id="SSF49785">
    <property type="entry name" value="Galactose-binding domain-like"/>
    <property type="match status" value="1"/>
</dbReference>
<accession>A0ABU2KYG6</accession>
<dbReference type="InterPro" id="IPR008979">
    <property type="entry name" value="Galactose-bd-like_sf"/>
</dbReference>
<feature type="signal peptide" evidence="3">
    <location>
        <begin position="1"/>
        <end position="27"/>
    </location>
</feature>
<dbReference type="PANTHER" id="PTHR22946">
    <property type="entry name" value="DIENELACTONE HYDROLASE DOMAIN-CONTAINING PROTEIN-RELATED"/>
    <property type="match status" value="1"/>
</dbReference>
<proteinExistence type="inferred from homology"/>
<sequence length="536" mass="57322">MHAPRTLLATALASILLVSNLTLPASADSTGTGAEVAYRTIPGHGGIDLKAMVITPTGYEGPRPLLVMPAAWSTSNLLYVGAAERLAYESGYQVVSYTSRGFWDSGGEVEVAGPEDVADASMVIDWALRETDADPERIGMAGISYGAGISLLTAAADDRVRAVGAMSGWTDLAESLYTNETISYQAVELLLTSAHLTGRPGDALLEMESEYRKGNVGPVLELSPERSAMAKLDALNASGPAIMIGHAWNDGIFPASQLTDFYKAYTGPKRLMLSPGDHATSEAFGAFGLPNETWRSLTRWFDHHLRGAANGVGSEDPVRVKPNSGGDWASYPDWTSVSEHETALHLGEPKRSWTDWQRTGGLIEDEPRTGWEYQVRAGIGTTAESGTLLLSGALQQFADIPTGVALPLVDRRRAGVWTGEPHPGGTRISGAPRVRLTVTPTDTEQSLYAYLYDIDRHGIGSLVTHKPYTLRDVEPGQPASVDLRMEPVVWDVPAGHRLALVVDTRDARYTGESALGERVAFGSPAGDPSTLTVPTA</sequence>
<organism evidence="5 6">
    <name type="scientific">Streptomonospora wellingtoniae</name>
    <dbReference type="NCBI Taxonomy" id="3075544"/>
    <lineage>
        <taxon>Bacteria</taxon>
        <taxon>Bacillati</taxon>
        <taxon>Actinomycetota</taxon>
        <taxon>Actinomycetes</taxon>
        <taxon>Streptosporangiales</taxon>
        <taxon>Nocardiopsidaceae</taxon>
        <taxon>Streptomonospora</taxon>
    </lineage>
</organism>
<dbReference type="RefSeq" id="WP_311546850.1">
    <property type="nucleotide sequence ID" value="NZ_JAVREK010000024.1"/>
</dbReference>
<keyword evidence="2 5" id="KW-0378">Hydrolase</keyword>
<evidence type="ECO:0000256" key="3">
    <source>
        <dbReference type="SAM" id="SignalP"/>
    </source>
</evidence>
<dbReference type="InterPro" id="IPR013736">
    <property type="entry name" value="Xaa-Pro_dipept_C"/>
</dbReference>
<feature type="domain" description="Xaa-Pro dipeptidyl-peptidase C-terminal" evidence="4">
    <location>
        <begin position="298"/>
        <end position="532"/>
    </location>
</feature>
<dbReference type="Pfam" id="PF08530">
    <property type="entry name" value="PepX_C"/>
    <property type="match status" value="1"/>
</dbReference>
<evidence type="ECO:0000256" key="2">
    <source>
        <dbReference type="ARBA" id="ARBA00022801"/>
    </source>
</evidence>
<name>A0ABU2KYG6_9ACTN</name>
<dbReference type="InterPro" id="IPR000383">
    <property type="entry name" value="Xaa-Pro-like_dom"/>
</dbReference>
<dbReference type="SMART" id="SM00939">
    <property type="entry name" value="PepX_C"/>
    <property type="match status" value="1"/>
</dbReference>
<dbReference type="Gene3D" id="2.60.120.260">
    <property type="entry name" value="Galactose-binding domain-like"/>
    <property type="match status" value="1"/>
</dbReference>
<comment type="caution">
    <text evidence="5">The sequence shown here is derived from an EMBL/GenBank/DDBJ whole genome shotgun (WGS) entry which is preliminary data.</text>
</comment>
<reference evidence="6" key="1">
    <citation type="submission" date="2023-07" db="EMBL/GenBank/DDBJ databases">
        <title>30 novel species of actinomycetes from the DSMZ collection.</title>
        <authorList>
            <person name="Nouioui I."/>
        </authorList>
    </citation>
    <scope>NUCLEOTIDE SEQUENCE [LARGE SCALE GENOMIC DNA]</scope>
    <source>
        <strain evidence="6">DSM 45055</strain>
    </source>
</reference>
<dbReference type="Proteomes" id="UP001183226">
    <property type="component" value="Unassembled WGS sequence"/>
</dbReference>
<dbReference type="InterPro" id="IPR029058">
    <property type="entry name" value="AB_hydrolase_fold"/>
</dbReference>
<evidence type="ECO:0000313" key="5">
    <source>
        <dbReference type="EMBL" id="MDT0304352.1"/>
    </source>
</evidence>
<dbReference type="EMBL" id="JAVREK010000024">
    <property type="protein sequence ID" value="MDT0304352.1"/>
    <property type="molecule type" value="Genomic_DNA"/>
</dbReference>
<evidence type="ECO:0000259" key="4">
    <source>
        <dbReference type="SMART" id="SM00939"/>
    </source>
</evidence>
<dbReference type="Pfam" id="PF02129">
    <property type="entry name" value="Peptidase_S15"/>
    <property type="match status" value="1"/>
</dbReference>
<evidence type="ECO:0000313" key="6">
    <source>
        <dbReference type="Proteomes" id="UP001183226"/>
    </source>
</evidence>
<dbReference type="GO" id="GO:0016787">
    <property type="term" value="F:hydrolase activity"/>
    <property type="evidence" value="ECO:0007669"/>
    <property type="project" value="UniProtKB-KW"/>
</dbReference>
<evidence type="ECO:0000256" key="1">
    <source>
        <dbReference type="ARBA" id="ARBA00008645"/>
    </source>
</evidence>
<feature type="chain" id="PRO_5045528651" evidence="3">
    <location>
        <begin position="28"/>
        <end position="536"/>
    </location>
</feature>
<keyword evidence="6" id="KW-1185">Reference proteome</keyword>
<dbReference type="InterPro" id="IPR050261">
    <property type="entry name" value="FrsA_esterase"/>
</dbReference>
<protein>
    <submittedName>
        <fullName evidence="5">CocE/NonD family hydrolase</fullName>
    </submittedName>
</protein>
<comment type="similarity">
    <text evidence="1">Belongs to the AB hydrolase superfamily.</text>
</comment>